<dbReference type="EMBL" id="MU003516">
    <property type="protein sequence ID" value="KAF2468405.1"/>
    <property type="molecule type" value="Genomic_DNA"/>
</dbReference>
<evidence type="ECO:0000313" key="1">
    <source>
        <dbReference type="EMBL" id="KAF2468405.1"/>
    </source>
</evidence>
<organism evidence="1 2">
    <name type="scientific">Lindgomyces ingoldianus</name>
    <dbReference type="NCBI Taxonomy" id="673940"/>
    <lineage>
        <taxon>Eukaryota</taxon>
        <taxon>Fungi</taxon>
        <taxon>Dikarya</taxon>
        <taxon>Ascomycota</taxon>
        <taxon>Pezizomycotina</taxon>
        <taxon>Dothideomycetes</taxon>
        <taxon>Pleosporomycetidae</taxon>
        <taxon>Pleosporales</taxon>
        <taxon>Lindgomycetaceae</taxon>
        <taxon>Lindgomyces</taxon>
    </lineage>
</organism>
<dbReference type="Proteomes" id="UP000799755">
    <property type="component" value="Unassembled WGS sequence"/>
</dbReference>
<reference evidence="1" key="1">
    <citation type="journal article" date="2020" name="Stud. Mycol.">
        <title>101 Dothideomycetes genomes: a test case for predicting lifestyles and emergence of pathogens.</title>
        <authorList>
            <person name="Haridas S."/>
            <person name="Albert R."/>
            <person name="Binder M."/>
            <person name="Bloem J."/>
            <person name="Labutti K."/>
            <person name="Salamov A."/>
            <person name="Andreopoulos B."/>
            <person name="Baker S."/>
            <person name="Barry K."/>
            <person name="Bills G."/>
            <person name="Bluhm B."/>
            <person name="Cannon C."/>
            <person name="Castanera R."/>
            <person name="Culley D."/>
            <person name="Daum C."/>
            <person name="Ezra D."/>
            <person name="Gonzalez J."/>
            <person name="Henrissat B."/>
            <person name="Kuo A."/>
            <person name="Liang C."/>
            <person name="Lipzen A."/>
            <person name="Lutzoni F."/>
            <person name="Magnuson J."/>
            <person name="Mondo S."/>
            <person name="Nolan M."/>
            <person name="Ohm R."/>
            <person name="Pangilinan J."/>
            <person name="Park H.-J."/>
            <person name="Ramirez L."/>
            <person name="Alfaro M."/>
            <person name="Sun H."/>
            <person name="Tritt A."/>
            <person name="Yoshinaga Y."/>
            <person name="Zwiers L.-H."/>
            <person name="Turgeon B."/>
            <person name="Goodwin S."/>
            <person name="Spatafora J."/>
            <person name="Crous P."/>
            <person name="Grigoriev I."/>
        </authorList>
    </citation>
    <scope>NUCLEOTIDE SEQUENCE</scope>
    <source>
        <strain evidence="1">ATCC 200398</strain>
    </source>
</reference>
<comment type="caution">
    <text evidence="1">The sequence shown here is derived from an EMBL/GenBank/DDBJ whole genome shotgun (WGS) entry which is preliminary data.</text>
</comment>
<protein>
    <submittedName>
        <fullName evidence="1">NAD(P)-binding protein</fullName>
    </submittedName>
</protein>
<proteinExistence type="predicted"/>
<sequence>MPPALPFIEYSNTFHHKSYPAISPTRPELSAAGKTVFISGGGRGLGTGIVAAFAQAGAKNIVIMGRNATSLQTVATTTETAWPSTKITIVTGDVSCEVDVARAFYEVKKVAPDGVDVVVANAGHLATVAPIPAAAPTAGHSSTEQTKLDPVLMDWWRAFEVNVKGVFLLARHFLASAMPSAVFLNVSAGACHLNPVLPGFSAYAGSKIATARVIETLQEENPAFRFYNVQPGVVKTDMLTNSGLLAIPDLPLDDRECFHRI</sequence>
<name>A0ACB6QND4_9PLEO</name>
<evidence type="ECO:0000313" key="2">
    <source>
        <dbReference type="Proteomes" id="UP000799755"/>
    </source>
</evidence>
<keyword evidence="2" id="KW-1185">Reference proteome</keyword>
<accession>A0ACB6QND4</accession>
<gene>
    <name evidence="1" type="ORF">BDR25DRAFT_305059</name>
</gene>